<sequence>MMKQEENKFNSSVSDDGVVIKVYTESTTLLHHQNTNANKIGNNSRGGYNRRAELLARVHHLRGLATSEQQNAKFPEMDNTPNLNQKKKKLPVFSMARIELCCYQCFNKPKKQQCGYEHIVTEDYEGNNIEGMRFLEPARTRSPYKRNSKIIGKLKNFLKGLSCIWHCKKY</sequence>
<evidence type="ECO:0000313" key="2">
    <source>
        <dbReference type="Proteomes" id="UP001454036"/>
    </source>
</evidence>
<comment type="caution">
    <text evidence="1">The sequence shown here is derived from an EMBL/GenBank/DDBJ whole genome shotgun (WGS) entry which is preliminary data.</text>
</comment>
<protein>
    <submittedName>
        <fullName evidence="1">Uncharacterized protein</fullName>
    </submittedName>
</protein>
<dbReference type="Proteomes" id="UP001454036">
    <property type="component" value="Unassembled WGS sequence"/>
</dbReference>
<accession>A0AAV3RYU6</accession>
<keyword evidence="2" id="KW-1185">Reference proteome</keyword>
<name>A0AAV3RYU6_LITER</name>
<organism evidence="1 2">
    <name type="scientific">Lithospermum erythrorhizon</name>
    <name type="common">Purple gromwell</name>
    <name type="synonym">Lithospermum officinale var. erythrorhizon</name>
    <dbReference type="NCBI Taxonomy" id="34254"/>
    <lineage>
        <taxon>Eukaryota</taxon>
        <taxon>Viridiplantae</taxon>
        <taxon>Streptophyta</taxon>
        <taxon>Embryophyta</taxon>
        <taxon>Tracheophyta</taxon>
        <taxon>Spermatophyta</taxon>
        <taxon>Magnoliopsida</taxon>
        <taxon>eudicotyledons</taxon>
        <taxon>Gunneridae</taxon>
        <taxon>Pentapetalae</taxon>
        <taxon>asterids</taxon>
        <taxon>lamiids</taxon>
        <taxon>Boraginales</taxon>
        <taxon>Boraginaceae</taxon>
        <taxon>Boraginoideae</taxon>
        <taxon>Lithospermeae</taxon>
        <taxon>Lithospermum</taxon>
    </lineage>
</organism>
<proteinExistence type="predicted"/>
<gene>
    <name evidence="1" type="ORF">LIER_33897</name>
</gene>
<dbReference type="AlphaFoldDB" id="A0AAV3RYU6"/>
<reference evidence="1 2" key="1">
    <citation type="submission" date="2024-01" db="EMBL/GenBank/DDBJ databases">
        <title>The complete chloroplast genome sequence of Lithospermum erythrorhizon: insights into the phylogenetic relationship among Boraginaceae species and the maternal lineages of purple gromwells.</title>
        <authorList>
            <person name="Okada T."/>
            <person name="Watanabe K."/>
        </authorList>
    </citation>
    <scope>NUCLEOTIDE SEQUENCE [LARGE SCALE GENOMIC DNA]</scope>
</reference>
<evidence type="ECO:0000313" key="1">
    <source>
        <dbReference type="EMBL" id="GAA0186609.1"/>
    </source>
</evidence>
<dbReference type="EMBL" id="BAABME010013872">
    <property type="protein sequence ID" value="GAA0186609.1"/>
    <property type="molecule type" value="Genomic_DNA"/>
</dbReference>